<dbReference type="Pfam" id="PF06527">
    <property type="entry name" value="TniQ"/>
    <property type="match status" value="1"/>
</dbReference>
<proteinExistence type="predicted"/>
<protein>
    <submittedName>
        <fullName evidence="2">TniQ</fullName>
    </submittedName>
</protein>
<keyword evidence="3" id="KW-1185">Reference proteome</keyword>
<dbReference type="Proteomes" id="UP000196320">
    <property type="component" value="Unassembled WGS sequence"/>
</dbReference>
<gene>
    <name evidence="2" type="ORF">FM104_04535</name>
</gene>
<dbReference type="InterPro" id="IPR009492">
    <property type="entry name" value="TniQ"/>
</dbReference>
<dbReference type="OrthoDB" id="4813139at2"/>
<dbReference type="EMBL" id="FUKO01000013">
    <property type="protein sequence ID" value="SJN24669.1"/>
    <property type="molecule type" value="Genomic_DNA"/>
</dbReference>
<feature type="domain" description="TniQ" evidence="1">
    <location>
        <begin position="6"/>
        <end position="174"/>
    </location>
</feature>
<evidence type="ECO:0000259" key="1">
    <source>
        <dbReference type="Pfam" id="PF06527"/>
    </source>
</evidence>
<evidence type="ECO:0000313" key="2">
    <source>
        <dbReference type="EMBL" id="SJN24669.1"/>
    </source>
</evidence>
<organism evidence="2 3">
    <name type="scientific">Microbacterium esteraromaticum</name>
    <dbReference type="NCBI Taxonomy" id="57043"/>
    <lineage>
        <taxon>Bacteria</taxon>
        <taxon>Bacillati</taxon>
        <taxon>Actinomycetota</taxon>
        <taxon>Actinomycetes</taxon>
        <taxon>Micrococcales</taxon>
        <taxon>Microbacteriaceae</taxon>
        <taxon>Microbacterium</taxon>
    </lineage>
</organism>
<reference evidence="2 3" key="1">
    <citation type="submission" date="2017-02" db="EMBL/GenBank/DDBJ databases">
        <authorList>
            <person name="Peterson S.W."/>
        </authorList>
    </citation>
    <scope>NUCLEOTIDE SEQUENCE [LARGE SCALE GENOMIC DNA]</scope>
    <source>
        <strain evidence="2 3">B Mb 05.01</strain>
    </source>
</reference>
<accession>A0A1R4IY91</accession>
<name>A0A1R4IY91_9MICO</name>
<dbReference type="AlphaFoldDB" id="A0A1R4IY91"/>
<evidence type="ECO:0000313" key="3">
    <source>
        <dbReference type="Proteomes" id="UP000196320"/>
    </source>
</evidence>
<dbReference type="RefSeq" id="WP_087130285.1">
    <property type="nucleotide sequence ID" value="NZ_FUKO01000013.1"/>
</dbReference>
<sequence>MTQRWPLHPTPGHGEALTSWLHRLAIPYGMHLDQLVRHDLIPPGAPVPGSLDLDAPSELITILAARTGVPVEQVRRMTIAGWVPWLLDSLQPEPVPGVAFDTYVRQDSVLVTYKEHPDREVTNWRAWLPLNSKNRPVSRVCPVCVESTTARALTFPLIVQLPITLTCPRHGCRLNAAFGPYAFFGWEHSKANDRPAPRQVVIQDIRTEQALRTGTVVLPRRTVHVGVWFRLLRTVIEELSIPLSKLRVRSRRAIELIWRTAGHPARAGIVGAARIYETLPWPQQEMYLEASATAMHLVGTGEINARGTLGHLLTPEPDRPAHDGLPPRDIWDEAREAAAEALTLAQHDPLAAEHMLAILTSLTRTEKTFRSIRSDLIDLDVPEAFLPPTLAAMRSRRTAPGLSHNSPVVMVHKT</sequence>